<keyword evidence="1 2" id="KW-0732">Signal</keyword>
<evidence type="ECO:0000313" key="4">
    <source>
        <dbReference type="EMBL" id="ESU27372.1"/>
    </source>
</evidence>
<name>V6SMB2_9FLAO</name>
<dbReference type="eggNOG" id="COG3291">
    <property type="taxonomic scope" value="Bacteria"/>
</dbReference>
<dbReference type="OrthoDB" id="1274898at2"/>
<dbReference type="InterPro" id="IPR036116">
    <property type="entry name" value="FN3_sf"/>
</dbReference>
<dbReference type="PROSITE" id="PS50853">
    <property type="entry name" value="FN3"/>
    <property type="match status" value="1"/>
</dbReference>
<feature type="signal peptide" evidence="2">
    <location>
        <begin position="1"/>
        <end position="23"/>
    </location>
</feature>
<dbReference type="SUPFAM" id="SSF49265">
    <property type="entry name" value="Fibronectin type III"/>
    <property type="match status" value="1"/>
</dbReference>
<dbReference type="Proteomes" id="UP000018004">
    <property type="component" value="Unassembled WGS sequence"/>
</dbReference>
<dbReference type="Gene3D" id="2.60.40.10">
    <property type="entry name" value="Immunoglobulins"/>
    <property type="match status" value="1"/>
</dbReference>
<dbReference type="EMBL" id="AVGG01000011">
    <property type="protein sequence ID" value="ESU27372.1"/>
    <property type="molecule type" value="Genomic_DNA"/>
</dbReference>
<feature type="chain" id="PRO_5004750820" evidence="2">
    <location>
        <begin position="24"/>
        <end position="557"/>
    </location>
</feature>
<dbReference type="RefSeq" id="WP_023579659.1">
    <property type="nucleotide sequence ID" value="NZ_AVGG01000011.1"/>
</dbReference>
<evidence type="ECO:0000313" key="5">
    <source>
        <dbReference type="Proteomes" id="UP000018004"/>
    </source>
</evidence>
<evidence type="ECO:0000256" key="2">
    <source>
        <dbReference type="SAM" id="SignalP"/>
    </source>
</evidence>
<sequence length="557" mass="58176">MKKTLLFTSFVALSLLGSQKTIGQNLQTIPIQSGFNADVIANGVGSASTSTNSDVDGVSYAFVSRDFQVTAASPALTYGLPVNGLINSAVSSPAGLSYQLASYSGNNALRLQNTNDSGTLLLTNPLAAVNLYMLATGGSGACTVNATVNFTDATSQTFTNISISDWYGGSNFAIQGIGRINISNDGLESGGGTNPRLYQIPLAISAGNQSKLIQSITVTKSGTGGIPNIFAFSADAYTSCPGPSNITYTSTTDGGIFNWTAPSSAPSSGYQYYYSSSSTPPTASTPPTGNIAAGVTTLTLTGLNIGATYYLWVRSNCGADQGFWQMKMFTTGQVVTTYTAGDINTEYASPAPTTTSSTSCPATLTINVPPGYQIGSTDVSYSMTGAGGGYMSEQRSFLVCTTNSASEAALASGVGNGGTYSYNRTGLTIANGLTGNVSFELRAWRTWGGTGCGTNYNKVDNNTWKVTVTLVQAPLSATEVTKQQEIRVYPTPFTDMIHIDKADEIETIVLSDLAGKKVKTIAQPQYAIYLGDLTAGVYFLNMTLKDGSVRVTKAIKK</sequence>
<feature type="domain" description="Fibronectin type-III" evidence="3">
    <location>
        <begin position="242"/>
        <end position="340"/>
    </location>
</feature>
<evidence type="ECO:0000259" key="3">
    <source>
        <dbReference type="PROSITE" id="PS50853"/>
    </source>
</evidence>
<proteinExistence type="predicted"/>
<dbReference type="InterPro" id="IPR013783">
    <property type="entry name" value="Ig-like_fold"/>
</dbReference>
<accession>V6SMB2</accession>
<dbReference type="STRING" id="1341181.FLJC2902T_20770"/>
<protein>
    <submittedName>
        <fullName evidence="4">Por secretion system C-terminal sorting domain containing protein</fullName>
    </submittedName>
</protein>
<dbReference type="PATRIC" id="fig|1341181.4.peg.2041"/>
<dbReference type="InterPro" id="IPR003961">
    <property type="entry name" value="FN3_dom"/>
</dbReference>
<dbReference type="AlphaFoldDB" id="V6SMB2"/>
<dbReference type="NCBIfam" id="TIGR04183">
    <property type="entry name" value="Por_Secre_tail"/>
    <property type="match status" value="1"/>
</dbReference>
<evidence type="ECO:0000256" key="1">
    <source>
        <dbReference type="ARBA" id="ARBA00022729"/>
    </source>
</evidence>
<dbReference type="InterPro" id="IPR026444">
    <property type="entry name" value="Secre_tail"/>
</dbReference>
<gene>
    <name evidence="4" type="ORF">FLJC2902T_20770</name>
</gene>
<comment type="caution">
    <text evidence="4">The sequence shown here is derived from an EMBL/GenBank/DDBJ whole genome shotgun (WGS) entry which is preliminary data.</text>
</comment>
<organism evidence="4 5">
    <name type="scientific">Flavobacterium limnosediminis JC2902</name>
    <dbReference type="NCBI Taxonomy" id="1341181"/>
    <lineage>
        <taxon>Bacteria</taxon>
        <taxon>Pseudomonadati</taxon>
        <taxon>Bacteroidota</taxon>
        <taxon>Flavobacteriia</taxon>
        <taxon>Flavobacteriales</taxon>
        <taxon>Flavobacteriaceae</taxon>
        <taxon>Flavobacterium</taxon>
    </lineage>
</organism>
<keyword evidence="5" id="KW-1185">Reference proteome</keyword>
<reference evidence="4 5" key="1">
    <citation type="submission" date="2013-08" db="EMBL/GenBank/DDBJ databases">
        <title>Flavobacterium limnosediminis JC2902 genome sequencing.</title>
        <authorList>
            <person name="Lee K."/>
            <person name="Yi H."/>
            <person name="Park S."/>
            <person name="Chun J."/>
        </authorList>
    </citation>
    <scope>NUCLEOTIDE SEQUENCE [LARGE SCALE GENOMIC DNA]</scope>
    <source>
        <strain evidence="4 5">JC2902</strain>
    </source>
</reference>
<dbReference type="Pfam" id="PF18962">
    <property type="entry name" value="Por_Secre_tail"/>
    <property type="match status" value="1"/>
</dbReference>